<comment type="caution">
    <text evidence="1">The sequence shown here is derived from an EMBL/GenBank/DDBJ whole genome shotgun (WGS) entry which is preliminary data.</text>
</comment>
<sequence>MLCLSGYFLRCLDKTIVELEDVSTTNGQVVLRFWLQAASNSSCAYQTVGQSFGVSITSKRRPYRHDMRIGGIGNDKPPSNVQTK</sequence>
<evidence type="ECO:0000313" key="2">
    <source>
        <dbReference type="Proteomes" id="UP000784294"/>
    </source>
</evidence>
<reference evidence="1" key="1">
    <citation type="submission" date="2018-11" db="EMBL/GenBank/DDBJ databases">
        <authorList>
            <consortium name="Pathogen Informatics"/>
        </authorList>
    </citation>
    <scope>NUCLEOTIDE SEQUENCE</scope>
</reference>
<gene>
    <name evidence="1" type="ORF">PXEA_LOCUS31753</name>
</gene>
<dbReference type="AlphaFoldDB" id="A0A3S5BSY5"/>
<organism evidence="1 2">
    <name type="scientific">Protopolystoma xenopodis</name>
    <dbReference type="NCBI Taxonomy" id="117903"/>
    <lineage>
        <taxon>Eukaryota</taxon>
        <taxon>Metazoa</taxon>
        <taxon>Spiralia</taxon>
        <taxon>Lophotrochozoa</taxon>
        <taxon>Platyhelminthes</taxon>
        <taxon>Monogenea</taxon>
        <taxon>Polyopisthocotylea</taxon>
        <taxon>Polystomatidea</taxon>
        <taxon>Polystomatidae</taxon>
        <taxon>Protopolystoma</taxon>
    </lineage>
</organism>
<dbReference type="Proteomes" id="UP000784294">
    <property type="component" value="Unassembled WGS sequence"/>
</dbReference>
<proteinExistence type="predicted"/>
<evidence type="ECO:0000313" key="1">
    <source>
        <dbReference type="EMBL" id="VEL38313.1"/>
    </source>
</evidence>
<accession>A0A3S5BSY5</accession>
<keyword evidence="2" id="KW-1185">Reference proteome</keyword>
<dbReference type="EMBL" id="CAAALY010257523">
    <property type="protein sequence ID" value="VEL38313.1"/>
    <property type="molecule type" value="Genomic_DNA"/>
</dbReference>
<name>A0A3S5BSY5_9PLAT</name>
<protein>
    <submittedName>
        <fullName evidence="1">Uncharacterized protein</fullName>
    </submittedName>
</protein>